<dbReference type="Pfam" id="PF00076">
    <property type="entry name" value="RRM_1"/>
    <property type="match status" value="2"/>
</dbReference>
<feature type="domain" description="RRM" evidence="5">
    <location>
        <begin position="316"/>
        <end position="390"/>
    </location>
</feature>
<name>A0A8H4VP13_9AGAR</name>
<proteinExistence type="predicted"/>
<evidence type="ECO:0000256" key="1">
    <source>
        <dbReference type="ARBA" id="ARBA00022737"/>
    </source>
</evidence>
<feature type="region of interest" description="Disordered" evidence="4">
    <location>
        <begin position="756"/>
        <end position="777"/>
    </location>
</feature>
<keyword evidence="2 3" id="KW-0694">RNA-binding</keyword>
<feature type="compositionally biased region" description="Acidic residues" evidence="4">
    <location>
        <begin position="47"/>
        <end position="58"/>
    </location>
</feature>
<feature type="compositionally biased region" description="Low complexity" evidence="4">
    <location>
        <begin position="183"/>
        <end position="200"/>
    </location>
</feature>
<feature type="compositionally biased region" description="Polar residues" evidence="4">
    <location>
        <begin position="1043"/>
        <end position="1063"/>
    </location>
</feature>
<feature type="compositionally biased region" description="Polar residues" evidence="4">
    <location>
        <begin position="898"/>
        <end position="908"/>
    </location>
</feature>
<evidence type="ECO:0000313" key="7">
    <source>
        <dbReference type="Proteomes" id="UP000521872"/>
    </source>
</evidence>
<organism evidence="6 7">
    <name type="scientific">Agrocybe pediades</name>
    <dbReference type="NCBI Taxonomy" id="84607"/>
    <lineage>
        <taxon>Eukaryota</taxon>
        <taxon>Fungi</taxon>
        <taxon>Dikarya</taxon>
        <taxon>Basidiomycota</taxon>
        <taxon>Agaricomycotina</taxon>
        <taxon>Agaricomycetes</taxon>
        <taxon>Agaricomycetidae</taxon>
        <taxon>Agaricales</taxon>
        <taxon>Agaricineae</taxon>
        <taxon>Strophariaceae</taxon>
        <taxon>Agrocybe</taxon>
    </lineage>
</organism>
<dbReference type="Gene3D" id="3.30.70.330">
    <property type="match status" value="2"/>
</dbReference>
<dbReference type="PANTHER" id="PTHR24012">
    <property type="entry name" value="RNA BINDING PROTEIN"/>
    <property type="match status" value="1"/>
</dbReference>
<feature type="region of interest" description="Disordered" evidence="4">
    <location>
        <begin position="217"/>
        <end position="245"/>
    </location>
</feature>
<dbReference type="SUPFAM" id="SSF54928">
    <property type="entry name" value="RNA-binding domain, RBD"/>
    <property type="match status" value="1"/>
</dbReference>
<dbReference type="SMART" id="SM00360">
    <property type="entry name" value="RRM"/>
    <property type="match status" value="2"/>
</dbReference>
<feature type="compositionally biased region" description="Low complexity" evidence="4">
    <location>
        <begin position="287"/>
        <end position="312"/>
    </location>
</feature>
<dbReference type="Proteomes" id="UP000521872">
    <property type="component" value="Unassembled WGS sequence"/>
</dbReference>
<feature type="compositionally biased region" description="Low complexity" evidence="4">
    <location>
        <begin position="139"/>
        <end position="172"/>
    </location>
</feature>
<dbReference type="InterPro" id="IPR000504">
    <property type="entry name" value="RRM_dom"/>
</dbReference>
<feature type="region of interest" description="Disordered" evidence="4">
    <location>
        <begin position="75"/>
        <end position="99"/>
    </location>
</feature>
<feature type="region of interest" description="Disordered" evidence="4">
    <location>
        <begin position="281"/>
        <end position="312"/>
    </location>
</feature>
<feature type="region of interest" description="Disordered" evidence="4">
    <location>
        <begin position="999"/>
        <end position="1153"/>
    </location>
</feature>
<keyword evidence="1" id="KW-0677">Repeat</keyword>
<feature type="compositionally biased region" description="Low complexity" evidence="4">
    <location>
        <begin position="1072"/>
        <end position="1087"/>
    </location>
</feature>
<protein>
    <recommendedName>
        <fullName evidence="5">RRM domain-containing protein</fullName>
    </recommendedName>
</protein>
<gene>
    <name evidence="6" type="ORF">D9613_008372</name>
</gene>
<feature type="region of interest" description="Disordered" evidence="4">
    <location>
        <begin position="396"/>
        <end position="428"/>
    </location>
</feature>
<comment type="caution">
    <text evidence="6">The sequence shown here is derived from an EMBL/GenBank/DDBJ whole genome shotgun (WGS) entry which is preliminary data.</text>
</comment>
<evidence type="ECO:0000313" key="6">
    <source>
        <dbReference type="EMBL" id="KAF4616707.1"/>
    </source>
</evidence>
<evidence type="ECO:0000256" key="2">
    <source>
        <dbReference type="ARBA" id="ARBA00022884"/>
    </source>
</evidence>
<feature type="compositionally biased region" description="Low complexity" evidence="4">
    <location>
        <begin position="9"/>
        <end position="24"/>
    </location>
</feature>
<dbReference type="GO" id="GO:0003723">
    <property type="term" value="F:RNA binding"/>
    <property type="evidence" value="ECO:0007669"/>
    <property type="project" value="UniProtKB-UniRule"/>
</dbReference>
<feature type="compositionally biased region" description="Low complexity" evidence="4">
    <location>
        <begin position="757"/>
        <end position="768"/>
    </location>
</feature>
<evidence type="ECO:0000256" key="4">
    <source>
        <dbReference type="SAM" id="MobiDB-lite"/>
    </source>
</evidence>
<dbReference type="AlphaFoldDB" id="A0A8H4VP13"/>
<evidence type="ECO:0000259" key="5">
    <source>
        <dbReference type="PROSITE" id="PS50102"/>
    </source>
</evidence>
<dbReference type="PROSITE" id="PS50102">
    <property type="entry name" value="RRM"/>
    <property type="match status" value="2"/>
</dbReference>
<feature type="compositionally biased region" description="Polar residues" evidence="4">
    <location>
        <begin position="1141"/>
        <end position="1153"/>
    </location>
</feature>
<feature type="region of interest" description="Disordered" evidence="4">
    <location>
        <begin position="139"/>
        <end position="205"/>
    </location>
</feature>
<feature type="region of interest" description="Disordered" evidence="4">
    <location>
        <begin position="1"/>
        <end position="59"/>
    </location>
</feature>
<dbReference type="InterPro" id="IPR035979">
    <property type="entry name" value="RBD_domain_sf"/>
</dbReference>
<dbReference type="EMBL" id="JAACJL010000031">
    <property type="protein sequence ID" value="KAF4616707.1"/>
    <property type="molecule type" value="Genomic_DNA"/>
</dbReference>
<accession>A0A8H4VP13</accession>
<feature type="compositionally biased region" description="Low complexity" evidence="4">
    <location>
        <begin position="1020"/>
        <end position="1042"/>
    </location>
</feature>
<evidence type="ECO:0000256" key="3">
    <source>
        <dbReference type="PROSITE-ProRule" id="PRU00176"/>
    </source>
</evidence>
<dbReference type="InterPro" id="IPR012677">
    <property type="entry name" value="Nucleotide-bd_a/b_plait_sf"/>
</dbReference>
<feature type="region of interest" description="Disordered" evidence="4">
    <location>
        <begin position="875"/>
        <end position="928"/>
    </location>
</feature>
<reference evidence="6 7" key="1">
    <citation type="submission" date="2019-12" db="EMBL/GenBank/DDBJ databases">
        <authorList>
            <person name="Floudas D."/>
            <person name="Bentzer J."/>
            <person name="Ahren D."/>
            <person name="Johansson T."/>
            <person name="Persson P."/>
            <person name="Tunlid A."/>
        </authorList>
    </citation>
    <scope>NUCLEOTIDE SEQUENCE [LARGE SCALE GENOMIC DNA]</scope>
    <source>
        <strain evidence="6 7">CBS 102.39</strain>
    </source>
</reference>
<feature type="domain" description="RRM" evidence="5">
    <location>
        <begin position="448"/>
        <end position="530"/>
    </location>
</feature>
<feature type="region of interest" description="Disordered" evidence="4">
    <location>
        <begin position="948"/>
        <end position="967"/>
    </location>
</feature>
<sequence length="1153" mass="123373">MHNARQLQSPGSRSNHSSSSMSQSPGATQGINAQKGHGNSFGAENDHDTELEEGESSDIEILLDAQNVQDSKSLMHVLPGSGKGSPGSKPAHPQIPSLNEVPQELTNTIFDATRGQQHQTFTNTNSTSISSTVYGLQATNSNSDSSTSAKTLSPLPLTMPLSSSPSQNPLSQHRPQPQHQYGSVPNSQSNSPQNAPSAPVHSTVPLPEMEDYDQTRDAADARQLQHQHQHQQMHGAQGDPNDVYGAAIDLSGLSISGDNRSQQQQQQHVLGMPTSQTLPAISTTFNSVSPGGSSPSSGFPASASDSALGSAGQKTPNVYINGLPPHFPEDQLFALASPFGEIRSVRTFTRHVRDSESGYGFVLFETIDAAERCIVSLRRYRNLHPTFSKQIHKIPGTTYAGAPSQSSSWEGQALVSDGSSRGGSLNGELSSEASFKAKMESLQDPTSTNLYMEGLPLSIDEPTLAALVSPHRIISSRFFQTRLSNPPRIIAFVRLETREGAEEIIERLHGRMVRGMNDTGSRISVRFADTSEQRELRRQERAAQEGDVSPARLTIAQAALLNLRGQELRPNANTGSVIHAHGNGVGRIPSSGYGGGFETSVSAPEFSSNLSHVPVIGTTGANSTLNLEVDYSLVPGGGGVSSSSRSRSPYHAPYQQYSPYVAAHQPLPSTVDPAMSALLDSLRSNGVPYQSPASGGYGSGGEVNYMQNHGMGFGQGLGQLHASQSLGDLQQYARPAPVYTRSGYTPTEEYIMRAHAESAAQAQAQQQASERRRPAPLDLRRRRTEEDIREEAAASIAVGVRGYRTQASLGRVGQSLLSPPLTAPLSTSPMMGMTSMANTMAEDDFHTSAAVARNSLRTQRSFTNDEGGDIDRTIGSSARARHNPNIHPAHVNARLSRDPTSSVSSQYEVQRPPMPLSPSVASPAAHQDSTDINDAIQYQHAAAHLRSTTLPQHRSSSARDGQQQAVRGHYQHNSMSMPAQNLRTPQHASVATLAGTRGIDAAGGNAGPGTSGTIYESDGQEQQQQQQQQQQQEQQPLQQHQQSNNGSTGSQPNPLRPHFSSSPLFGEMSDNSTSSPSLISPTLTYSSQTPSTMSPATPFFGTFNSQTDGFEKNGFDQGQHPHPHQQHLAPGKKTIAPGGMNPSSLRTITSEGR</sequence>
<keyword evidence="7" id="KW-1185">Reference proteome</keyword>